<evidence type="ECO:0000256" key="5">
    <source>
        <dbReference type="ARBA" id="ARBA00022964"/>
    </source>
</evidence>
<evidence type="ECO:0000256" key="4">
    <source>
        <dbReference type="ARBA" id="ARBA00022896"/>
    </source>
</evidence>
<evidence type="ECO:0000256" key="7">
    <source>
        <dbReference type="ARBA" id="ARBA00023004"/>
    </source>
</evidence>
<keyword evidence="7 9" id="KW-0408">Iron</keyword>
<dbReference type="GO" id="GO:0046148">
    <property type="term" value="P:pigment biosynthetic process"/>
    <property type="evidence" value="ECO:0007669"/>
    <property type="project" value="UniProtKB-ARBA"/>
</dbReference>
<evidence type="ECO:0000256" key="6">
    <source>
        <dbReference type="ARBA" id="ARBA00023002"/>
    </source>
</evidence>
<dbReference type="InterPro" id="IPR026992">
    <property type="entry name" value="DIOX_N"/>
</dbReference>
<dbReference type="PROSITE" id="PS51471">
    <property type="entry name" value="FE2OG_OXY"/>
    <property type="match status" value="1"/>
</dbReference>
<dbReference type="GO" id="GO:0046872">
    <property type="term" value="F:metal ion binding"/>
    <property type="evidence" value="ECO:0007669"/>
    <property type="project" value="UniProtKB-KW"/>
</dbReference>
<dbReference type="Pfam" id="PF03171">
    <property type="entry name" value="2OG-FeII_Oxy"/>
    <property type="match status" value="1"/>
</dbReference>
<keyword evidence="6 9" id="KW-0560">Oxidoreductase</keyword>
<sequence length="333" mass="37708">MEVEVQRVQSIASLGLDMIPPEFIRSEEEQPGLTTFQGPVPEIPVVDIGHGDEEKTVEDVVEAAKEWGIFQVVNHGIPAEAVAQLQRAGREFFGLSQEEKDKYAMKEGKFEGYGTKLQKEVAGKKAWVDFLFHNVWPPETINYGVWPDNPPDYRKVNEEYAQYLLIVVENLLKWLSKGLGLEEEGLKVALGGEEMEYLLKINYYPPCPRPDLALGVVAHTDLSAITILVPNEVPGLQVFKDDHWFDAKYIPNALIIHIGDQIEILSNGKYKSVLHRTTVNKEKTRMSWPVFVSPPPEKIIGPLPQLLSDENPAKSKSKKFKEYQYCKINKLPQ</sequence>
<dbReference type="InterPro" id="IPR005123">
    <property type="entry name" value="Oxoglu/Fe-dep_dioxygenase_dom"/>
</dbReference>
<dbReference type="FunFam" id="2.60.120.330:FF:000009">
    <property type="entry name" value="Flavonol synthase"/>
    <property type="match status" value="1"/>
</dbReference>
<dbReference type="Gene3D" id="2.60.120.330">
    <property type="entry name" value="B-lactam Antibiotic, Isopenicillin N Synthase, Chain"/>
    <property type="match status" value="1"/>
</dbReference>
<evidence type="ECO:0000313" key="11">
    <source>
        <dbReference type="EMBL" id="ATD53725.1"/>
    </source>
</evidence>
<feature type="domain" description="Fe2OG dioxygenase" evidence="10">
    <location>
        <begin position="194"/>
        <end position="294"/>
    </location>
</feature>
<keyword evidence="8" id="KW-0284">Flavonoid biosynthesis</keyword>
<keyword evidence="3 9" id="KW-0479">Metal-binding</keyword>
<keyword evidence="5" id="KW-0223">Dioxygenase</keyword>
<reference evidence="11" key="1">
    <citation type="submission" date="2016-08" db="EMBL/GenBank/DDBJ databases">
        <title>Cloning and expression analysis of genes involved in flavonoids biosynthesis in Dendrobium officinale.</title>
        <authorList>
            <person name="Dong W."/>
        </authorList>
    </citation>
    <scope>NUCLEOTIDE SEQUENCE</scope>
    <source>
        <tissue evidence="11">Stem</tissue>
    </source>
</reference>
<dbReference type="GO" id="GO:0051213">
    <property type="term" value="F:dioxygenase activity"/>
    <property type="evidence" value="ECO:0007669"/>
    <property type="project" value="UniProtKB-KW"/>
</dbReference>
<dbReference type="GO" id="GO:0009813">
    <property type="term" value="P:flavonoid biosynthetic process"/>
    <property type="evidence" value="ECO:0007669"/>
    <property type="project" value="UniProtKB-KW"/>
</dbReference>
<dbReference type="InterPro" id="IPR044861">
    <property type="entry name" value="IPNS-like_FE2OG_OXY"/>
</dbReference>
<evidence type="ECO:0000259" key="10">
    <source>
        <dbReference type="PROSITE" id="PS51471"/>
    </source>
</evidence>
<comment type="cofactor">
    <cofactor evidence="1">
        <name>L-ascorbate</name>
        <dbReference type="ChEBI" id="CHEBI:38290"/>
    </cofactor>
</comment>
<dbReference type="Pfam" id="PF14226">
    <property type="entry name" value="DIOX_N"/>
    <property type="match status" value="1"/>
</dbReference>
<keyword evidence="4" id="KW-0847">Vitamin C</keyword>
<evidence type="ECO:0000256" key="8">
    <source>
        <dbReference type="ARBA" id="ARBA00023241"/>
    </source>
</evidence>
<proteinExistence type="evidence at transcript level"/>
<dbReference type="GO" id="GO:0031418">
    <property type="term" value="F:L-ascorbic acid binding"/>
    <property type="evidence" value="ECO:0007669"/>
    <property type="project" value="UniProtKB-KW"/>
</dbReference>
<protein>
    <submittedName>
        <fullName evidence="11">Flavonol synthase</fullName>
    </submittedName>
</protein>
<evidence type="ECO:0000256" key="3">
    <source>
        <dbReference type="ARBA" id="ARBA00022723"/>
    </source>
</evidence>
<comment type="similarity">
    <text evidence="2 9">Belongs to the iron/ascorbate-dependent oxidoreductase family.</text>
</comment>
<name>A0A290WPH1_DENOF</name>
<dbReference type="InterPro" id="IPR027443">
    <property type="entry name" value="IPNS-like_sf"/>
</dbReference>
<dbReference type="SMR" id="A0A290WPH1"/>
<dbReference type="InterPro" id="IPR050295">
    <property type="entry name" value="Plant_2OG-oxidoreductases"/>
</dbReference>
<dbReference type="AlphaFoldDB" id="A0A290WPH1"/>
<dbReference type="EMBL" id="KX817992">
    <property type="protein sequence ID" value="ATD53725.1"/>
    <property type="molecule type" value="mRNA"/>
</dbReference>
<dbReference type="SUPFAM" id="SSF51197">
    <property type="entry name" value="Clavaminate synthase-like"/>
    <property type="match status" value="1"/>
</dbReference>
<evidence type="ECO:0000256" key="2">
    <source>
        <dbReference type="ARBA" id="ARBA00008056"/>
    </source>
</evidence>
<accession>A0A290WPH1</accession>
<evidence type="ECO:0000256" key="1">
    <source>
        <dbReference type="ARBA" id="ARBA00001961"/>
    </source>
</evidence>
<evidence type="ECO:0000256" key="9">
    <source>
        <dbReference type="RuleBase" id="RU003682"/>
    </source>
</evidence>
<dbReference type="PANTHER" id="PTHR47991">
    <property type="entry name" value="OXOGLUTARATE/IRON-DEPENDENT DIOXYGENASE"/>
    <property type="match status" value="1"/>
</dbReference>
<organism evidence="11">
    <name type="scientific">Dendrobium officinale</name>
    <name type="common">Orchid</name>
    <dbReference type="NCBI Taxonomy" id="142615"/>
    <lineage>
        <taxon>Eukaryota</taxon>
        <taxon>Viridiplantae</taxon>
        <taxon>Streptophyta</taxon>
        <taxon>Embryophyta</taxon>
        <taxon>Tracheophyta</taxon>
        <taxon>Spermatophyta</taxon>
        <taxon>Magnoliopsida</taxon>
        <taxon>Liliopsida</taxon>
        <taxon>Asparagales</taxon>
        <taxon>Orchidaceae</taxon>
        <taxon>Epidendroideae</taxon>
        <taxon>Malaxideae</taxon>
        <taxon>Dendrobiinae</taxon>
        <taxon>Dendrobium</taxon>
    </lineage>
</organism>